<dbReference type="PANTHER" id="PTHR38730">
    <property type="entry name" value="SLL7028 PROTEIN"/>
    <property type="match status" value="1"/>
</dbReference>
<proteinExistence type="predicted"/>
<comment type="caution">
    <text evidence="1">The sequence shown here is derived from an EMBL/GenBank/DDBJ whole genome shotgun (WGS) entry which is preliminary data.</text>
</comment>
<evidence type="ECO:0008006" key="3">
    <source>
        <dbReference type="Google" id="ProtNLM"/>
    </source>
</evidence>
<dbReference type="AlphaFoldDB" id="A0A1W9KPF8"/>
<dbReference type="EMBL" id="MTEI01000024">
    <property type="protein sequence ID" value="OQW86038.1"/>
    <property type="molecule type" value="Genomic_DNA"/>
</dbReference>
<evidence type="ECO:0000313" key="2">
    <source>
        <dbReference type="Proteomes" id="UP000192505"/>
    </source>
</evidence>
<dbReference type="Proteomes" id="UP000192505">
    <property type="component" value="Unassembled WGS sequence"/>
</dbReference>
<gene>
    <name evidence="1" type="ORF">BWK72_19150</name>
</gene>
<name>A0A1W9KPF8_9BURK</name>
<dbReference type="PANTHER" id="PTHR38730:SF1">
    <property type="entry name" value="SLL7028 PROTEIN"/>
    <property type="match status" value="1"/>
</dbReference>
<evidence type="ECO:0000313" key="1">
    <source>
        <dbReference type="EMBL" id="OQW86038.1"/>
    </source>
</evidence>
<sequence>MTPLLFDALLQELIDENPFAIRAALRILRVEYTTQIATLAVTCELQPRLLVNLDFLAKHAATEAEVKAVVIHEFLHVLLRHTEGRQPLTSARHLAFDAVINAIIHRQYGPGYSSMMSHYYGRCTDLKKLLRPMNSDELQWLKTSPNNVPSWARLWESLYDGRLIADDIEELANTVASQMLAPSESDSSGPFTLQTGSDQVPDLLGNHADMGQEIDGELAKAVQSALKQMNGHGVWRSPGERGVGGTLVKALVIEDRSPTRRWEARTLALIKKHITPDHQSRARREELWSYRIPVLSPADRRAFLKAQWSAFLPESSWEGQRMRQDGTAQVYLDVSGSMNAEMPLIIGLLNRLGRHIRRPFWAFSDEVSPAVIENSQLRTSTTGGTSMQCVLAHVAKTRPDAAIVITDGYIESISTADVAKTRGSRLHVLLTRDGNANLIARAGLPYTQLEKVPS</sequence>
<reference evidence="1 2" key="1">
    <citation type="submission" date="2017-01" db="EMBL/GenBank/DDBJ databases">
        <title>Novel large sulfur bacteria in the metagenomes of groundwater-fed chemosynthetic microbial mats in the Lake Huron basin.</title>
        <authorList>
            <person name="Sharrar A.M."/>
            <person name="Flood B.E."/>
            <person name="Bailey J.V."/>
            <person name="Jones D.S."/>
            <person name="Biddanda B."/>
            <person name="Ruberg S.A."/>
            <person name="Marcus D.N."/>
            <person name="Dick G.J."/>
        </authorList>
    </citation>
    <scope>NUCLEOTIDE SEQUENCE [LARGE SCALE GENOMIC DNA]</scope>
    <source>
        <strain evidence="1">A7</strain>
    </source>
</reference>
<accession>A0A1W9KPF8</accession>
<protein>
    <recommendedName>
        <fullName evidence="3">Metallopeptidase domain-containing protein</fullName>
    </recommendedName>
</protein>
<dbReference type="SUPFAM" id="SSF53300">
    <property type="entry name" value="vWA-like"/>
    <property type="match status" value="1"/>
</dbReference>
<organism evidence="1 2">
    <name type="scientific">Rhodoferax ferrireducens</name>
    <dbReference type="NCBI Taxonomy" id="192843"/>
    <lineage>
        <taxon>Bacteria</taxon>
        <taxon>Pseudomonadati</taxon>
        <taxon>Pseudomonadota</taxon>
        <taxon>Betaproteobacteria</taxon>
        <taxon>Burkholderiales</taxon>
        <taxon>Comamonadaceae</taxon>
        <taxon>Rhodoferax</taxon>
    </lineage>
</organism>
<dbReference type="InterPro" id="IPR036465">
    <property type="entry name" value="vWFA_dom_sf"/>
</dbReference>